<protein>
    <submittedName>
        <fullName evidence="2">Uncharacterized lipoprotein YehR (DUF1307 family)</fullName>
    </submittedName>
</protein>
<proteinExistence type="predicted"/>
<evidence type="ECO:0000256" key="1">
    <source>
        <dbReference type="SAM" id="SignalP"/>
    </source>
</evidence>
<sequence>MSKKIIGLAIATVLMVSLAGCGNNKEHKNAEENKKQAEVNIDNQDDFKNLKGDWIKDFTHNGFVDKSNELMGKIEDQTKEFDLDYKKDDKVKQINGATANVKSIYLDNKDPEPNKLESMQFESQLFGDNQNSGRIQLKLSLKFDGKNAIKDNKFNLGDTSIAKYASIMTGVSDRNYKDINKKILDIIKNGNGEGVMKDNINGLSEEFAVSKEYIVYTLSTKVYKFVKDNEGIK</sequence>
<dbReference type="RefSeq" id="WP_209795810.1">
    <property type="nucleotide sequence ID" value="NZ_JAGGJZ010000001.1"/>
</dbReference>
<keyword evidence="1" id="KW-0732">Signal</keyword>
<accession>A0ABS4EYN2</accession>
<evidence type="ECO:0000313" key="3">
    <source>
        <dbReference type="Proteomes" id="UP000783390"/>
    </source>
</evidence>
<feature type="chain" id="PRO_5046585034" evidence="1">
    <location>
        <begin position="20"/>
        <end position="233"/>
    </location>
</feature>
<dbReference type="Proteomes" id="UP000783390">
    <property type="component" value="Unassembled WGS sequence"/>
</dbReference>
<dbReference type="EMBL" id="JAGGJZ010000001">
    <property type="protein sequence ID" value="MBP1889107.1"/>
    <property type="molecule type" value="Genomic_DNA"/>
</dbReference>
<feature type="signal peptide" evidence="1">
    <location>
        <begin position="1"/>
        <end position="19"/>
    </location>
</feature>
<gene>
    <name evidence="2" type="ORF">J2Z53_000686</name>
</gene>
<evidence type="ECO:0000313" key="2">
    <source>
        <dbReference type="EMBL" id="MBP1889107.1"/>
    </source>
</evidence>
<dbReference type="PROSITE" id="PS51257">
    <property type="entry name" value="PROKAR_LIPOPROTEIN"/>
    <property type="match status" value="1"/>
</dbReference>
<organism evidence="2 3">
    <name type="scientific">Clostridium moniliforme</name>
    <dbReference type="NCBI Taxonomy" id="39489"/>
    <lineage>
        <taxon>Bacteria</taxon>
        <taxon>Bacillati</taxon>
        <taxon>Bacillota</taxon>
        <taxon>Clostridia</taxon>
        <taxon>Eubacteriales</taxon>
        <taxon>Clostridiaceae</taxon>
        <taxon>Clostridium</taxon>
    </lineage>
</organism>
<name>A0ABS4EYN2_9CLOT</name>
<keyword evidence="3" id="KW-1185">Reference proteome</keyword>
<keyword evidence="2" id="KW-0449">Lipoprotein</keyword>
<reference evidence="2 3" key="1">
    <citation type="submission" date="2021-03" db="EMBL/GenBank/DDBJ databases">
        <title>Genomic Encyclopedia of Type Strains, Phase IV (KMG-IV): sequencing the most valuable type-strain genomes for metagenomic binning, comparative biology and taxonomic classification.</title>
        <authorList>
            <person name="Goeker M."/>
        </authorList>
    </citation>
    <scope>NUCLEOTIDE SEQUENCE [LARGE SCALE GENOMIC DNA]</scope>
    <source>
        <strain evidence="2 3">DSM 3984</strain>
    </source>
</reference>
<comment type="caution">
    <text evidence="2">The sequence shown here is derived from an EMBL/GenBank/DDBJ whole genome shotgun (WGS) entry which is preliminary data.</text>
</comment>